<feature type="region of interest" description="Disordered" evidence="1">
    <location>
        <begin position="416"/>
        <end position="508"/>
    </location>
</feature>
<proteinExistence type="predicted"/>
<keyword evidence="3" id="KW-1185">Reference proteome</keyword>
<accession>A0A2J6PKZ9</accession>
<feature type="compositionally biased region" description="Basic residues" evidence="1">
    <location>
        <begin position="174"/>
        <end position="194"/>
    </location>
</feature>
<evidence type="ECO:0000313" key="2">
    <source>
        <dbReference type="EMBL" id="PMD14700.1"/>
    </source>
</evidence>
<reference evidence="2 3" key="1">
    <citation type="submission" date="2016-05" db="EMBL/GenBank/DDBJ databases">
        <title>A degradative enzymes factory behind the ericoid mycorrhizal symbiosis.</title>
        <authorList>
            <consortium name="DOE Joint Genome Institute"/>
            <person name="Martino E."/>
            <person name="Morin E."/>
            <person name="Grelet G."/>
            <person name="Kuo A."/>
            <person name="Kohler A."/>
            <person name="Daghino S."/>
            <person name="Barry K."/>
            <person name="Choi C."/>
            <person name="Cichocki N."/>
            <person name="Clum A."/>
            <person name="Copeland A."/>
            <person name="Hainaut M."/>
            <person name="Haridas S."/>
            <person name="Labutti K."/>
            <person name="Lindquist E."/>
            <person name="Lipzen A."/>
            <person name="Khouja H.-R."/>
            <person name="Murat C."/>
            <person name="Ohm R."/>
            <person name="Olson A."/>
            <person name="Spatafora J."/>
            <person name="Veneault-Fourrey C."/>
            <person name="Henrissat B."/>
            <person name="Grigoriev I."/>
            <person name="Martin F."/>
            <person name="Perotto S."/>
        </authorList>
    </citation>
    <scope>NUCLEOTIDE SEQUENCE [LARGE SCALE GENOMIC DNA]</scope>
    <source>
        <strain evidence="2 3">UAMH 7357</strain>
    </source>
</reference>
<sequence length="532" mass="59059">MTSYTSSQTWSSPATLASQRFSRLSNAAQHLDLLRSPFFPKTAAEYARHQAGWAGDVAERERRRLEVRMRERERGRRRMVGEKCGRIERGLSDLQIEEGQGGASLGGRERMQTYEEQVAEPRAGKAWIGEQDGNLDVTEATASENGDAEDSSSEYVNSPAIENASKEGSGNGKAKSKNRRGNRGRKKSKGSKGKNKIEDGKLTVETLEPVESKEINPATPTTKPAKRSRAGAEAAGSLLSHMANDPLVKASKAVTLREPTSDLWRLNKASSFYNTADAGHAMFASLQRPGQTIVLGAATSVWAGDEHLKPEGRRHSVTNNHRAAWPEMNELKAEGQYRKEAGKDRRLPIPRMDMMTKEAIIRAVGGQEKVDKMTQEEIDVVCREQAKKTGDQIPWMDRQPIRFNEIDRLESMHKKLREENERRRKGEPVCGPHGGGHGTYASHAAQGVQGEQQRQRRGTNSRLRAGYNHPGTPRRQAGRLPPIQQKPINPEAMSYGADGPGDGVTPHPGGWVFDEEYLKQKGSWEDLLENYL</sequence>
<gene>
    <name evidence="2" type="ORF">NA56DRAFT_664563</name>
</gene>
<evidence type="ECO:0000256" key="1">
    <source>
        <dbReference type="SAM" id="MobiDB-lite"/>
    </source>
</evidence>
<dbReference type="EMBL" id="KZ613520">
    <property type="protein sequence ID" value="PMD14700.1"/>
    <property type="molecule type" value="Genomic_DNA"/>
</dbReference>
<dbReference type="STRING" id="1745343.A0A2J6PKZ9"/>
<dbReference type="AlphaFoldDB" id="A0A2J6PKZ9"/>
<dbReference type="OrthoDB" id="3556970at2759"/>
<dbReference type="Proteomes" id="UP000235672">
    <property type="component" value="Unassembled WGS sequence"/>
</dbReference>
<evidence type="ECO:0000313" key="3">
    <source>
        <dbReference type="Proteomes" id="UP000235672"/>
    </source>
</evidence>
<protein>
    <submittedName>
        <fullName evidence="2">Uncharacterized protein</fullName>
    </submittedName>
</protein>
<feature type="compositionally biased region" description="Basic and acidic residues" evidence="1">
    <location>
        <begin position="416"/>
        <end position="427"/>
    </location>
</feature>
<organism evidence="2 3">
    <name type="scientific">Hyaloscypha hepaticicola</name>
    <dbReference type="NCBI Taxonomy" id="2082293"/>
    <lineage>
        <taxon>Eukaryota</taxon>
        <taxon>Fungi</taxon>
        <taxon>Dikarya</taxon>
        <taxon>Ascomycota</taxon>
        <taxon>Pezizomycotina</taxon>
        <taxon>Leotiomycetes</taxon>
        <taxon>Helotiales</taxon>
        <taxon>Hyaloscyphaceae</taxon>
        <taxon>Hyaloscypha</taxon>
    </lineage>
</organism>
<name>A0A2J6PKZ9_9HELO</name>
<feature type="region of interest" description="Disordered" evidence="1">
    <location>
        <begin position="140"/>
        <end position="231"/>
    </location>
</feature>